<dbReference type="InterPro" id="IPR014306">
    <property type="entry name" value="Hydroxyisourate_hydrolase"/>
</dbReference>
<evidence type="ECO:0000313" key="9">
    <source>
        <dbReference type="EMBL" id="ULN54196.1"/>
    </source>
</evidence>
<accession>A0ABY3U6J8</accession>
<dbReference type="CDD" id="cd05822">
    <property type="entry name" value="TLP_HIUase"/>
    <property type="match status" value="1"/>
</dbReference>
<dbReference type="InterPro" id="IPR000895">
    <property type="entry name" value="Transthyretin/HIU_hydrolase"/>
</dbReference>
<keyword evidence="6 7" id="KW-0378">Hydrolase</keyword>
<dbReference type="EMBL" id="CP092365">
    <property type="protein sequence ID" value="ULN54196.1"/>
    <property type="molecule type" value="Genomic_DNA"/>
</dbReference>
<comment type="function">
    <text evidence="2">Catalyzes the hydrolysis of 5-hydroxyisourate (HIU) to 2-oxo-4-hydroxy-4-carboxy-5-ureidoimidazoline (OHCU).</text>
</comment>
<evidence type="ECO:0000256" key="5">
    <source>
        <dbReference type="ARBA" id="ARBA00022631"/>
    </source>
</evidence>
<dbReference type="PRINTS" id="PR00189">
    <property type="entry name" value="TRNSTHYRETIN"/>
</dbReference>
<dbReference type="EC" id="3.5.2.17" evidence="7"/>
<dbReference type="Proteomes" id="UP001055200">
    <property type="component" value="Chromosome"/>
</dbReference>
<dbReference type="InterPro" id="IPR023416">
    <property type="entry name" value="Transthyretin/HIU_hydrolase_d"/>
</dbReference>
<feature type="domain" description="Transthyretin/hydroxyisourate hydrolase" evidence="8">
    <location>
        <begin position="4"/>
        <end position="110"/>
    </location>
</feature>
<name>A0ABY3U6J8_9MYCO</name>
<evidence type="ECO:0000256" key="2">
    <source>
        <dbReference type="ARBA" id="ARBA00002704"/>
    </source>
</evidence>
<dbReference type="Pfam" id="PF00576">
    <property type="entry name" value="Transthyretin"/>
    <property type="match status" value="1"/>
</dbReference>
<comment type="similarity">
    <text evidence="3 7">Belongs to the transthyretin family. 5-hydroxyisourate hydrolase subfamily.</text>
</comment>
<evidence type="ECO:0000256" key="7">
    <source>
        <dbReference type="RuleBase" id="RU361270"/>
    </source>
</evidence>
<dbReference type="RefSeq" id="WP_240172395.1">
    <property type="nucleotide sequence ID" value="NZ_CP092365.1"/>
</dbReference>
<sequence length="111" mass="11775">MSTISTHVLDTALGRPAAGMTVSLERLDGVQALPLGTGITDVDGRVVVLSRSPLTAGVHRLTFDTAGYFATTDQRGLFPLVTVAFTVTDPGEHYHVPVLLSPFAYSVYRGS</sequence>
<gene>
    <name evidence="9" type="primary">uraH</name>
    <name evidence="9" type="ORF">MIU77_08045</name>
</gene>
<protein>
    <recommendedName>
        <fullName evidence="7">5-hydroxyisourate hydrolase</fullName>
        <shortName evidence="7">HIU hydrolase</shortName>
        <shortName evidence="7">HIUHase</shortName>
        <ecNumber evidence="7">3.5.2.17</ecNumber>
    </recommendedName>
</protein>
<dbReference type="InterPro" id="IPR023418">
    <property type="entry name" value="Thyroxine_BS"/>
</dbReference>
<reference evidence="9" key="1">
    <citation type="submission" date="2022-08" db="EMBL/GenBank/DDBJ databases">
        <title>Complete genome sequence of 14 non-tuberculosis mycobacteria type-strains.</title>
        <authorList>
            <person name="Igarashi Y."/>
            <person name="Osugi A."/>
            <person name="Mitarai S."/>
        </authorList>
    </citation>
    <scope>NUCLEOTIDE SEQUENCE</scope>
    <source>
        <strain evidence="9">DSM 45575</strain>
    </source>
</reference>
<organism evidence="9 10">
    <name type="scientific">Mycolicibacillus parakoreensis</name>
    <dbReference type="NCBI Taxonomy" id="1069221"/>
    <lineage>
        <taxon>Bacteria</taxon>
        <taxon>Bacillati</taxon>
        <taxon>Actinomycetota</taxon>
        <taxon>Actinomycetes</taxon>
        <taxon>Mycobacteriales</taxon>
        <taxon>Mycobacteriaceae</taxon>
        <taxon>Mycolicibacillus</taxon>
    </lineage>
</organism>
<dbReference type="Gene3D" id="2.60.40.180">
    <property type="entry name" value="Transthyretin/hydroxyisourate hydrolase domain"/>
    <property type="match status" value="1"/>
</dbReference>
<comment type="catalytic activity">
    <reaction evidence="1 7">
        <text>5-hydroxyisourate + H2O = 5-hydroxy-2-oxo-4-ureido-2,5-dihydro-1H-imidazole-5-carboxylate + H(+)</text>
        <dbReference type="Rhea" id="RHEA:23736"/>
        <dbReference type="ChEBI" id="CHEBI:15377"/>
        <dbReference type="ChEBI" id="CHEBI:15378"/>
        <dbReference type="ChEBI" id="CHEBI:18072"/>
        <dbReference type="ChEBI" id="CHEBI:58639"/>
        <dbReference type="EC" id="3.5.2.17"/>
    </reaction>
</comment>
<keyword evidence="5 7" id="KW-0659">Purine metabolism</keyword>
<dbReference type="GO" id="GO:0033971">
    <property type="term" value="F:hydroxyisourate hydrolase activity"/>
    <property type="evidence" value="ECO:0007669"/>
    <property type="project" value="UniProtKB-EC"/>
</dbReference>
<evidence type="ECO:0000256" key="3">
    <source>
        <dbReference type="ARBA" id="ARBA00009850"/>
    </source>
</evidence>
<evidence type="ECO:0000313" key="10">
    <source>
        <dbReference type="Proteomes" id="UP001055200"/>
    </source>
</evidence>
<keyword evidence="10" id="KW-1185">Reference proteome</keyword>
<evidence type="ECO:0000259" key="8">
    <source>
        <dbReference type="Pfam" id="PF00576"/>
    </source>
</evidence>
<comment type="subunit">
    <text evidence="4 7">Homotetramer.</text>
</comment>
<dbReference type="PROSITE" id="PS00768">
    <property type="entry name" value="TRANSTHYRETIN_1"/>
    <property type="match status" value="1"/>
</dbReference>
<dbReference type="InterPro" id="IPR036817">
    <property type="entry name" value="Transthyretin/HIU_hydrolase_sf"/>
</dbReference>
<evidence type="ECO:0000256" key="6">
    <source>
        <dbReference type="ARBA" id="ARBA00022801"/>
    </source>
</evidence>
<evidence type="ECO:0000256" key="4">
    <source>
        <dbReference type="ARBA" id="ARBA00011881"/>
    </source>
</evidence>
<dbReference type="SUPFAM" id="SSF49472">
    <property type="entry name" value="Transthyretin (synonym: prealbumin)"/>
    <property type="match status" value="1"/>
</dbReference>
<evidence type="ECO:0000256" key="1">
    <source>
        <dbReference type="ARBA" id="ARBA00001043"/>
    </source>
</evidence>
<proteinExistence type="inferred from homology"/>
<dbReference type="PANTHER" id="PTHR10395:SF7">
    <property type="entry name" value="5-HYDROXYISOURATE HYDROLASE"/>
    <property type="match status" value="1"/>
</dbReference>
<dbReference type="PANTHER" id="PTHR10395">
    <property type="entry name" value="URICASE AND TRANSTHYRETIN-RELATED"/>
    <property type="match status" value="1"/>
</dbReference>
<dbReference type="NCBIfam" id="TIGR02962">
    <property type="entry name" value="hdxy_isourate"/>
    <property type="match status" value="1"/>
</dbReference>